<feature type="transmembrane region" description="Helical" evidence="5">
    <location>
        <begin position="112"/>
        <end position="134"/>
    </location>
</feature>
<keyword evidence="3 5" id="KW-1133">Transmembrane helix</keyword>
<dbReference type="EMBL" id="BMJS01000020">
    <property type="protein sequence ID" value="GGG00786.1"/>
    <property type="molecule type" value="Genomic_DNA"/>
</dbReference>
<feature type="domain" description="O-antigen ligase-related" evidence="6">
    <location>
        <begin position="188"/>
        <end position="345"/>
    </location>
</feature>
<dbReference type="PANTHER" id="PTHR37422">
    <property type="entry name" value="TEICHURONIC ACID BIOSYNTHESIS PROTEIN TUAE"/>
    <property type="match status" value="1"/>
</dbReference>
<protein>
    <submittedName>
        <fullName evidence="7">O-antigen biosynthesis protein</fullName>
    </submittedName>
</protein>
<feature type="transmembrane region" description="Helical" evidence="5">
    <location>
        <begin position="224"/>
        <end position="241"/>
    </location>
</feature>
<name>A0A8J2Z545_9GAMM</name>
<dbReference type="GO" id="GO:0016020">
    <property type="term" value="C:membrane"/>
    <property type="evidence" value="ECO:0007669"/>
    <property type="project" value="UniProtKB-SubCell"/>
</dbReference>
<evidence type="ECO:0000259" key="6">
    <source>
        <dbReference type="Pfam" id="PF04932"/>
    </source>
</evidence>
<organism evidence="7 8">
    <name type="scientific">Cysteiniphilum litorale</name>
    <dbReference type="NCBI Taxonomy" id="2056700"/>
    <lineage>
        <taxon>Bacteria</taxon>
        <taxon>Pseudomonadati</taxon>
        <taxon>Pseudomonadota</taxon>
        <taxon>Gammaproteobacteria</taxon>
        <taxon>Thiotrichales</taxon>
        <taxon>Fastidiosibacteraceae</taxon>
        <taxon>Cysteiniphilum</taxon>
    </lineage>
</organism>
<evidence type="ECO:0000313" key="7">
    <source>
        <dbReference type="EMBL" id="GGG00786.1"/>
    </source>
</evidence>
<feature type="transmembrane region" description="Helical" evidence="5">
    <location>
        <begin position="12"/>
        <end position="44"/>
    </location>
</feature>
<evidence type="ECO:0000313" key="8">
    <source>
        <dbReference type="Proteomes" id="UP000636949"/>
    </source>
</evidence>
<evidence type="ECO:0000256" key="1">
    <source>
        <dbReference type="ARBA" id="ARBA00004141"/>
    </source>
</evidence>
<dbReference type="Pfam" id="PF04932">
    <property type="entry name" value="Wzy_C"/>
    <property type="match status" value="1"/>
</dbReference>
<feature type="transmembrane region" description="Helical" evidence="5">
    <location>
        <begin position="56"/>
        <end position="77"/>
    </location>
</feature>
<gene>
    <name evidence="7" type="ORF">GCM10010995_17730</name>
</gene>
<dbReference type="RefSeq" id="WP_117003044.1">
    <property type="nucleotide sequence ID" value="NZ_BMJS01000020.1"/>
</dbReference>
<evidence type="ECO:0000256" key="3">
    <source>
        <dbReference type="ARBA" id="ARBA00022989"/>
    </source>
</evidence>
<feature type="transmembrane region" description="Helical" evidence="5">
    <location>
        <begin position="329"/>
        <end position="354"/>
    </location>
</feature>
<feature type="transmembrane region" description="Helical" evidence="5">
    <location>
        <begin position="83"/>
        <end position="103"/>
    </location>
</feature>
<accession>A0A8J2Z545</accession>
<sequence>MTTKLSLTRTYALLSFLLGIFISVSTALTSIFAICLLLLFIISGDYCAKFSLIKRFYIWPAIALILLALISCLYSTLPFNESIGWVGKFYKLLIVWIIAYVCYKNPEIINKLLLAFFIGVILNVIAIFVNYYFLSPENAIVFSGPTFPAAQSHFVTGFIFAISAFMLFSMALTTHSKKQRILFLILGIIIICAELGLNTSRTGYLIEFSVLAVGFFMKFRWKGLIAAIVIVPSVFAAFYHFSPNFKMRVDEAHNSTISYYNGTNTDTSAGIRLGFYHTALGIFEHKPQRILYGCGTGAQTQCSTHFINSEIPSRDKKYYRVINNPHNQYIYFAMQSGIWALAIFIFLLLASFYYAKDMPMMMRNNARILIIAFAIGCLVNSWILDIGPGFIFCFLLPVVLAQRYIKNPDAQ</sequence>
<comment type="caution">
    <text evidence="7">The sequence shown here is derived from an EMBL/GenBank/DDBJ whole genome shotgun (WGS) entry which is preliminary data.</text>
</comment>
<dbReference type="InterPro" id="IPR051533">
    <property type="entry name" value="WaaL-like"/>
</dbReference>
<evidence type="ECO:0000256" key="5">
    <source>
        <dbReference type="SAM" id="Phobius"/>
    </source>
</evidence>
<reference evidence="7" key="1">
    <citation type="journal article" date="2014" name="Int. J. Syst. Evol. Microbiol.">
        <title>Complete genome sequence of Corynebacterium casei LMG S-19264T (=DSM 44701T), isolated from a smear-ripened cheese.</title>
        <authorList>
            <consortium name="US DOE Joint Genome Institute (JGI-PGF)"/>
            <person name="Walter F."/>
            <person name="Albersmeier A."/>
            <person name="Kalinowski J."/>
            <person name="Ruckert C."/>
        </authorList>
    </citation>
    <scope>NUCLEOTIDE SEQUENCE</scope>
    <source>
        <strain evidence="7">CGMCC 1.15758</strain>
    </source>
</reference>
<keyword evidence="8" id="KW-1185">Reference proteome</keyword>
<dbReference type="PANTHER" id="PTHR37422:SF13">
    <property type="entry name" value="LIPOPOLYSACCHARIDE BIOSYNTHESIS PROTEIN PA4999-RELATED"/>
    <property type="match status" value="1"/>
</dbReference>
<feature type="transmembrane region" description="Helical" evidence="5">
    <location>
        <begin position="154"/>
        <end position="174"/>
    </location>
</feature>
<proteinExistence type="predicted"/>
<evidence type="ECO:0000256" key="4">
    <source>
        <dbReference type="ARBA" id="ARBA00023136"/>
    </source>
</evidence>
<dbReference type="InterPro" id="IPR007016">
    <property type="entry name" value="O-antigen_ligase-rel_domated"/>
</dbReference>
<dbReference type="AlphaFoldDB" id="A0A8J2Z545"/>
<dbReference type="OrthoDB" id="9795248at2"/>
<keyword evidence="2 5" id="KW-0812">Transmembrane</keyword>
<feature type="transmembrane region" description="Helical" evidence="5">
    <location>
        <begin position="366"/>
        <end position="383"/>
    </location>
</feature>
<dbReference type="Proteomes" id="UP000636949">
    <property type="component" value="Unassembled WGS sequence"/>
</dbReference>
<evidence type="ECO:0000256" key="2">
    <source>
        <dbReference type="ARBA" id="ARBA00022692"/>
    </source>
</evidence>
<comment type="subcellular location">
    <subcellularLocation>
        <location evidence="1">Membrane</location>
        <topology evidence="1">Multi-pass membrane protein</topology>
    </subcellularLocation>
</comment>
<keyword evidence="4 5" id="KW-0472">Membrane</keyword>
<reference evidence="7" key="2">
    <citation type="submission" date="2020-09" db="EMBL/GenBank/DDBJ databases">
        <authorList>
            <person name="Sun Q."/>
            <person name="Zhou Y."/>
        </authorList>
    </citation>
    <scope>NUCLEOTIDE SEQUENCE</scope>
    <source>
        <strain evidence="7">CGMCC 1.15758</strain>
    </source>
</reference>
<feature type="transmembrane region" description="Helical" evidence="5">
    <location>
        <begin position="181"/>
        <end position="197"/>
    </location>
</feature>